<feature type="domain" description="Reverse transcriptase zinc-binding" evidence="1">
    <location>
        <begin position="329"/>
        <end position="396"/>
    </location>
</feature>
<dbReference type="OrthoDB" id="10072093at2759"/>
<dbReference type="InterPro" id="IPR026960">
    <property type="entry name" value="RVT-Znf"/>
</dbReference>
<accession>A0A1S3JNV2</accession>
<protein>
    <submittedName>
        <fullName evidence="3">Uncharacterized protein LOC106174705</fullName>
    </submittedName>
</protein>
<evidence type="ECO:0000313" key="3">
    <source>
        <dbReference type="RefSeq" id="XP_013411821.1"/>
    </source>
</evidence>
<dbReference type="GeneID" id="106174705"/>
<proteinExistence type="predicted"/>
<dbReference type="RefSeq" id="XP_013411821.1">
    <property type="nucleotide sequence ID" value="XM_013556367.1"/>
</dbReference>
<gene>
    <name evidence="3" type="primary">LOC106174705</name>
</gene>
<dbReference type="Pfam" id="PF13966">
    <property type="entry name" value="zf-RVT"/>
    <property type="match status" value="1"/>
</dbReference>
<dbReference type="PANTHER" id="PTHR31635:SF196">
    <property type="entry name" value="REVERSE TRANSCRIPTASE DOMAIN-CONTAINING PROTEIN-RELATED"/>
    <property type="match status" value="1"/>
</dbReference>
<reference evidence="3" key="1">
    <citation type="journal article" date="2015" name="Nat. Commun.">
        <title>The Lingula genome provides insights into brachiopod evolution and the origin of phosphate biomineralization.</title>
        <authorList>
            <person name="Luo Y.J."/>
            <person name="Takeuchi T."/>
            <person name="Koyanagi R."/>
            <person name="Yamada L."/>
            <person name="Kanda M."/>
            <person name="Khalturina M."/>
            <person name="Fujie M."/>
            <person name="Yamasaki S.I."/>
            <person name="Endo K."/>
            <person name="Satoh N."/>
        </authorList>
    </citation>
    <scope>NUCLEOTIDE SEQUENCE</scope>
</reference>
<dbReference type="KEGG" id="lak:106174705"/>
<evidence type="ECO:0000259" key="1">
    <source>
        <dbReference type="Pfam" id="PF13966"/>
    </source>
</evidence>
<keyword evidence="2" id="KW-1185">Reference proteome</keyword>
<reference evidence="3" key="2">
    <citation type="submission" date="2025-08" db="UniProtKB">
        <authorList>
            <consortium name="RefSeq"/>
        </authorList>
    </citation>
    <scope>IDENTIFICATION</scope>
</reference>
<evidence type="ECO:0000313" key="2">
    <source>
        <dbReference type="Proteomes" id="UP000085678"/>
    </source>
</evidence>
<sequence>MKWVYDSFNLLGIEFTLNLQDMIKTNFEQYIVKIKRMLQQWERRPLTPIGKITVPKTLVVPMLNHLFISLPNPDETYMKLLNTMFFQFIWGKKTEKVKRSVITGNYEQGGLKMLDLFDFIASLKCTWIKRIYQTDNIYAPLLQAIFDRDVISYIFTFGNAYLDKLIKDCSNCFWKDVLVSWKLVLTRLLERKSIISVEPIWYNDNFKIGGKPVFIRKWFNKGVKIVSDFLENNRILTKEEFEQKFSLQNCCALTFYGIRNSIKHRLMNKTHNDVLEITSHPFLPQAIELLIKHSKGCRDFYQTLYKPATRMTNEKKWNAKSNFDVHWKDVYKNCFETTKDTKLQWFQYRIIHRLLPIKSYLKTIGIENDDVCSLCGVAREDISHTFFQCAYSKKIWEELKAYIFNRTNKNITFNEKCILFGYPTNPNSPINFVILCTKFYIYKSFKKKECMRLSSLINYIKDQFIIEKFNALKKLNLTNFEKKWENWSEMFEFN</sequence>
<dbReference type="Proteomes" id="UP000085678">
    <property type="component" value="Unplaced"/>
</dbReference>
<dbReference type="AlphaFoldDB" id="A0A1S3JNV2"/>
<dbReference type="PANTHER" id="PTHR31635">
    <property type="entry name" value="REVERSE TRANSCRIPTASE DOMAIN-CONTAINING PROTEIN-RELATED"/>
    <property type="match status" value="1"/>
</dbReference>
<organism evidence="2 3">
    <name type="scientific">Lingula anatina</name>
    <name type="common">Brachiopod</name>
    <name type="synonym">Lingula unguis</name>
    <dbReference type="NCBI Taxonomy" id="7574"/>
    <lineage>
        <taxon>Eukaryota</taxon>
        <taxon>Metazoa</taxon>
        <taxon>Spiralia</taxon>
        <taxon>Lophotrochozoa</taxon>
        <taxon>Brachiopoda</taxon>
        <taxon>Linguliformea</taxon>
        <taxon>Lingulata</taxon>
        <taxon>Lingulida</taxon>
        <taxon>Linguloidea</taxon>
        <taxon>Lingulidae</taxon>
        <taxon>Lingula</taxon>
    </lineage>
</organism>
<name>A0A1S3JNV2_LINAN</name>
<dbReference type="InParanoid" id="A0A1S3JNV2"/>